<dbReference type="EMBL" id="JAYMGO010000018">
    <property type="protein sequence ID" value="KAL1256626.1"/>
    <property type="molecule type" value="Genomic_DNA"/>
</dbReference>
<evidence type="ECO:0000313" key="3">
    <source>
        <dbReference type="Proteomes" id="UP001558613"/>
    </source>
</evidence>
<accession>A0ABR3LUQ4</accession>
<reference evidence="2 3" key="1">
    <citation type="submission" date="2023-09" db="EMBL/GenBank/DDBJ databases">
        <authorList>
            <person name="Wang M."/>
        </authorList>
    </citation>
    <scope>NUCLEOTIDE SEQUENCE [LARGE SCALE GENOMIC DNA]</scope>
    <source>
        <strain evidence="2">GT-2023</strain>
        <tissue evidence="2">Liver</tissue>
    </source>
</reference>
<keyword evidence="3" id="KW-1185">Reference proteome</keyword>
<evidence type="ECO:0000256" key="1">
    <source>
        <dbReference type="SAM" id="MobiDB-lite"/>
    </source>
</evidence>
<feature type="region of interest" description="Disordered" evidence="1">
    <location>
        <begin position="48"/>
        <end position="91"/>
    </location>
</feature>
<sequence length="91" mass="9688">MRGSQSRPSSLIPSCGYGQSSSRATASIIEHKEKGDVYTVQKTRAAELSGGGEEIPAALRGSSHGQPQKARLLKGGGEEEERREGCQDWTA</sequence>
<dbReference type="Proteomes" id="UP001558613">
    <property type="component" value="Unassembled WGS sequence"/>
</dbReference>
<proteinExistence type="predicted"/>
<comment type="caution">
    <text evidence="2">The sequence shown here is derived from an EMBL/GenBank/DDBJ whole genome shotgun (WGS) entry which is preliminary data.</text>
</comment>
<feature type="region of interest" description="Disordered" evidence="1">
    <location>
        <begin position="1"/>
        <end position="23"/>
    </location>
</feature>
<evidence type="ECO:0000313" key="2">
    <source>
        <dbReference type="EMBL" id="KAL1256626.1"/>
    </source>
</evidence>
<gene>
    <name evidence="2" type="ORF">QQF64_012171</name>
</gene>
<feature type="compositionally biased region" description="Basic and acidic residues" evidence="1">
    <location>
        <begin position="76"/>
        <end position="91"/>
    </location>
</feature>
<organism evidence="2 3">
    <name type="scientific">Cirrhinus molitorella</name>
    <name type="common">mud carp</name>
    <dbReference type="NCBI Taxonomy" id="172907"/>
    <lineage>
        <taxon>Eukaryota</taxon>
        <taxon>Metazoa</taxon>
        <taxon>Chordata</taxon>
        <taxon>Craniata</taxon>
        <taxon>Vertebrata</taxon>
        <taxon>Euteleostomi</taxon>
        <taxon>Actinopterygii</taxon>
        <taxon>Neopterygii</taxon>
        <taxon>Teleostei</taxon>
        <taxon>Ostariophysi</taxon>
        <taxon>Cypriniformes</taxon>
        <taxon>Cyprinidae</taxon>
        <taxon>Labeoninae</taxon>
        <taxon>Labeonini</taxon>
        <taxon>Cirrhinus</taxon>
    </lineage>
</organism>
<protein>
    <submittedName>
        <fullName evidence="2">Uncharacterized protein</fullName>
    </submittedName>
</protein>
<name>A0ABR3LUQ4_9TELE</name>